<keyword evidence="11 12" id="KW-0407">Ion channel</keyword>
<keyword evidence="8 12" id="KW-0406">Ion transport</keyword>
<keyword evidence="9 13" id="KW-0472">Membrane</keyword>
<keyword evidence="7" id="KW-0915">Sodium</keyword>
<keyword evidence="4 12" id="KW-0894">Sodium channel</keyword>
<evidence type="ECO:0000256" key="1">
    <source>
        <dbReference type="ARBA" id="ARBA00004141"/>
    </source>
</evidence>
<comment type="similarity">
    <text evidence="2 12">Belongs to the amiloride-sensitive sodium channel (TC 1.A.6) family.</text>
</comment>
<evidence type="ECO:0000256" key="11">
    <source>
        <dbReference type="ARBA" id="ARBA00023303"/>
    </source>
</evidence>
<evidence type="ECO:0000256" key="5">
    <source>
        <dbReference type="ARBA" id="ARBA00022692"/>
    </source>
</evidence>
<dbReference type="Gene3D" id="1.10.287.770">
    <property type="entry name" value="YojJ-like"/>
    <property type="match status" value="1"/>
</dbReference>
<evidence type="ECO:0000256" key="3">
    <source>
        <dbReference type="ARBA" id="ARBA00022448"/>
    </source>
</evidence>
<evidence type="ECO:0000256" key="9">
    <source>
        <dbReference type="ARBA" id="ARBA00023136"/>
    </source>
</evidence>
<evidence type="ECO:0000256" key="6">
    <source>
        <dbReference type="ARBA" id="ARBA00022989"/>
    </source>
</evidence>
<dbReference type="PANTHER" id="PTHR11690">
    <property type="entry name" value="AMILORIDE-SENSITIVE SODIUM CHANNEL-RELATED"/>
    <property type="match status" value="1"/>
</dbReference>
<feature type="transmembrane region" description="Helical" evidence="13">
    <location>
        <begin position="211"/>
        <end position="233"/>
    </location>
</feature>
<accession>A0AAV1YPB6</accession>
<keyword evidence="3 12" id="KW-0813">Transport</keyword>
<evidence type="ECO:0000256" key="12">
    <source>
        <dbReference type="RuleBase" id="RU000679"/>
    </source>
</evidence>
<evidence type="ECO:0000313" key="14">
    <source>
        <dbReference type="EMBL" id="CAL1260761.1"/>
    </source>
</evidence>
<dbReference type="EMBL" id="CAXIEN010000001">
    <property type="protein sequence ID" value="CAL1260761.1"/>
    <property type="molecule type" value="Genomic_DNA"/>
</dbReference>
<comment type="caution">
    <text evidence="14">The sequence shown here is derived from an EMBL/GenBank/DDBJ whole genome shotgun (WGS) entry which is preliminary data.</text>
</comment>
<dbReference type="PANTHER" id="PTHR11690:SF248">
    <property type="entry name" value="PICKPOCKET 17, ISOFORM A"/>
    <property type="match status" value="1"/>
</dbReference>
<evidence type="ECO:0000256" key="8">
    <source>
        <dbReference type="ARBA" id="ARBA00023065"/>
    </source>
</evidence>
<keyword evidence="5 12" id="KW-0812">Transmembrane</keyword>
<evidence type="ECO:0000313" key="15">
    <source>
        <dbReference type="Proteomes" id="UP001497382"/>
    </source>
</evidence>
<keyword evidence="10 12" id="KW-0739">Sodium transport</keyword>
<reference evidence="14 15" key="1">
    <citation type="submission" date="2024-04" db="EMBL/GenBank/DDBJ databases">
        <authorList>
            <person name="Rising A."/>
            <person name="Reimegard J."/>
            <person name="Sonavane S."/>
            <person name="Akerstrom W."/>
            <person name="Nylinder S."/>
            <person name="Hedman E."/>
            <person name="Kallberg Y."/>
        </authorList>
    </citation>
    <scope>NUCLEOTIDE SEQUENCE [LARGE SCALE GENOMIC DNA]</scope>
</reference>
<keyword evidence="15" id="KW-1185">Reference proteome</keyword>
<sequence length="247" mass="28465">MPLIGKISLLLKPQPENYLVYFDLVLVHILLHESHSLANPFLEGITLEAGKSYNIFVEQRVTQRLPAPYQTNCKDYLKIWKKNGGYGPLTGKACAEECKMEKMLETKGCVAQTINYPGNYTICDDEEIHPSVDVITKCSLQCKEACNEVAYNIRHEVQYDQTKKCGKDEHCKYKDLYLNFLFNRLEVERVLHQPRYESVEMFSYIGGYMGMWLGLSLVAIFDFAETLLALVTYMCRNKKMKKAVLKC</sequence>
<dbReference type="Pfam" id="PF00858">
    <property type="entry name" value="ASC"/>
    <property type="match status" value="1"/>
</dbReference>
<evidence type="ECO:0000256" key="2">
    <source>
        <dbReference type="ARBA" id="ARBA00007193"/>
    </source>
</evidence>
<protein>
    <submittedName>
        <fullName evidence="14">Uncharacterized protein</fullName>
    </submittedName>
</protein>
<dbReference type="GO" id="GO:0015280">
    <property type="term" value="F:ligand-gated sodium channel activity"/>
    <property type="evidence" value="ECO:0007669"/>
    <property type="project" value="TreeGrafter"/>
</dbReference>
<proteinExistence type="inferred from homology"/>
<comment type="subcellular location">
    <subcellularLocation>
        <location evidence="1">Membrane</location>
        <topology evidence="1">Multi-pass membrane protein</topology>
    </subcellularLocation>
</comment>
<evidence type="ECO:0000256" key="7">
    <source>
        <dbReference type="ARBA" id="ARBA00023053"/>
    </source>
</evidence>
<keyword evidence="6 13" id="KW-1133">Transmembrane helix</keyword>
<organism evidence="14 15">
    <name type="scientific">Larinioides sclopetarius</name>
    <dbReference type="NCBI Taxonomy" id="280406"/>
    <lineage>
        <taxon>Eukaryota</taxon>
        <taxon>Metazoa</taxon>
        <taxon>Ecdysozoa</taxon>
        <taxon>Arthropoda</taxon>
        <taxon>Chelicerata</taxon>
        <taxon>Arachnida</taxon>
        <taxon>Araneae</taxon>
        <taxon>Araneomorphae</taxon>
        <taxon>Entelegynae</taxon>
        <taxon>Araneoidea</taxon>
        <taxon>Araneidae</taxon>
        <taxon>Larinioides</taxon>
    </lineage>
</organism>
<dbReference type="InterPro" id="IPR001873">
    <property type="entry name" value="ENaC"/>
</dbReference>
<evidence type="ECO:0000256" key="13">
    <source>
        <dbReference type="SAM" id="Phobius"/>
    </source>
</evidence>
<dbReference type="Proteomes" id="UP001497382">
    <property type="component" value="Unassembled WGS sequence"/>
</dbReference>
<dbReference type="AlphaFoldDB" id="A0AAV1YPB6"/>
<evidence type="ECO:0000256" key="4">
    <source>
        <dbReference type="ARBA" id="ARBA00022461"/>
    </source>
</evidence>
<gene>
    <name evidence="14" type="ORF">LARSCL_LOCUS25</name>
</gene>
<name>A0AAV1YPB6_9ARAC</name>
<evidence type="ECO:0000256" key="10">
    <source>
        <dbReference type="ARBA" id="ARBA00023201"/>
    </source>
</evidence>
<dbReference type="GO" id="GO:0005886">
    <property type="term" value="C:plasma membrane"/>
    <property type="evidence" value="ECO:0007669"/>
    <property type="project" value="TreeGrafter"/>
</dbReference>